<organism evidence="2 3">
    <name type="scientific">Streptomyces yunnanensis</name>
    <dbReference type="NCBI Taxonomy" id="156453"/>
    <lineage>
        <taxon>Bacteria</taxon>
        <taxon>Bacillati</taxon>
        <taxon>Actinomycetota</taxon>
        <taxon>Actinomycetes</taxon>
        <taxon>Kitasatosporales</taxon>
        <taxon>Streptomycetaceae</taxon>
        <taxon>Streptomyces</taxon>
    </lineage>
</organism>
<proteinExistence type="predicted"/>
<feature type="region of interest" description="Disordered" evidence="1">
    <location>
        <begin position="1"/>
        <end position="30"/>
    </location>
</feature>
<accession>A0A9X8N384</accession>
<gene>
    <name evidence="2" type="ORF">SAMN05216268_1151</name>
</gene>
<comment type="caution">
    <text evidence="2">The sequence shown here is derived from an EMBL/GenBank/DDBJ whole genome shotgun (WGS) entry which is preliminary data.</text>
</comment>
<feature type="compositionally biased region" description="Basic and acidic residues" evidence="1">
    <location>
        <begin position="10"/>
        <end position="24"/>
    </location>
</feature>
<protein>
    <submittedName>
        <fullName evidence="2">UPF0755 protein</fullName>
    </submittedName>
</protein>
<evidence type="ECO:0000256" key="1">
    <source>
        <dbReference type="SAM" id="MobiDB-lite"/>
    </source>
</evidence>
<name>A0A9X8N384_9ACTN</name>
<reference evidence="3" key="1">
    <citation type="submission" date="2016-11" db="EMBL/GenBank/DDBJ databases">
        <authorList>
            <person name="Jaros S."/>
            <person name="Januszkiewicz K."/>
            <person name="Wedrychowicz H."/>
        </authorList>
    </citation>
    <scope>NUCLEOTIDE SEQUENCE [LARGE SCALE GENOMIC DNA]</scope>
    <source>
        <strain evidence="3">CGMCC 4.3555</strain>
    </source>
</reference>
<dbReference type="AlphaFoldDB" id="A0A9X8N384"/>
<evidence type="ECO:0000313" key="3">
    <source>
        <dbReference type="Proteomes" id="UP000184388"/>
    </source>
</evidence>
<dbReference type="Proteomes" id="UP000184388">
    <property type="component" value="Unassembled WGS sequence"/>
</dbReference>
<evidence type="ECO:0000313" key="2">
    <source>
        <dbReference type="EMBL" id="SHM82713.1"/>
    </source>
</evidence>
<sequence>KTDFTTNYADHSKLVQEFNKRQQEQKQNGN</sequence>
<dbReference type="EMBL" id="FRBK01000015">
    <property type="protein sequence ID" value="SHM82713.1"/>
    <property type="molecule type" value="Genomic_DNA"/>
</dbReference>
<feature type="non-terminal residue" evidence="2">
    <location>
        <position position="1"/>
    </location>
</feature>